<dbReference type="PANTHER" id="PTHR31672">
    <property type="entry name" value="BNACNNG10540D PROTEIN"/>
    <property type="match status" value="1"/>
</dbReference>
<dbReference type="InterPro" id="IPR011043">
    <property type="entry name" value="Gal_Oxase/kelch_b-propeller"/>
</dbReference>
<feature type="domain" description="F-box" evidence="1">
    <location>
        <begin position="11"/>
        <end position="57"/>
    </location>
</feature>
<evidence type="ECO:0000259" key="1">
    <source>
        <dbReference type="PROSITE" id="PS50181"/>
    </source>
</evidence>
<dbReference type="InterPro" id="IPR050796">
    <property type="entry name" value="SCF_F-box_component"/>
</dbReference>
<dbReference type="EMBL" id="OZ019899">
    <property type="protein sequence ID" value="CAK9231257.1"/>
    <property type="molecule type" value="Genomic_DNA"/>
</dbReference>
<dbReference type="Proteomes" id="UP001497512">
    <property type="component" value="Chromosome 7"/>
</dbReference>
<reference evidence="2" key="1">
    <citation type="submission" date="2024-02" db="EMBL/GenBank/DDBJ databases">
        <authorList>
            <consortium name="ELIXIR-Norway"/>
            <consortium name="Elixir Norway"/>
        </authorList>
    </citation>
    <scope>NUCLEOTIDE SEQUENCE</scope>
</reference>
<proteinExistence type="predicted"/>
<sequence length="378" mass="43785">MMLVEETVMKETLWGNLPSEILERVLAFLPVDSLIRMRCVQRRWNELIANSHSFAKHHANYSPHSPWFMLFTRQMSRFLAYDINCNKWHQVSVPGTPFVPNQLPLSTDSGLVCYRRRYVAHKRQLQEPIDLLVCNPLTGSSRQLPSLNAMKIEVLGMVCDLEADGAAYRIFTVANVSTLVGGSCDYEVILYDSVTNQWATECSFQSDETWVPRPAIWFQGSFCFLSQSETFYTLQFYDMQQQMWIKHATKREQFFFHNDPFLMECQGRLFIVGDTLQICFQILELVEEEAEAEETHRSRKWVKFDVMPRSLYLDYFENANVIVAGNGNFIFFQTQGCERTLMYNIPHKSWQWTSDSGVVSQGSPYAGLMFQPRIGAVA</sequence>
<accession>A0ABP0UVA5</accession>
<dbReference type="SMART" id="SM00256">
    <property type="entry name" value="FBOX"/>
    <property type="match status" value="1"/>
</dbReference>
<dbReference type="SUPFAM" id="SSF81383">
    <property type="entry name" value="F-box domain"/>
    <property type="match status" value="1"/>
</dbReference>
<protein>
    <recommendedName>
        <fullName evidence="1">F-box domain-containing protein</fullName>
    </recommendedName>
</protein>
<dbReference type="InterPro" id="IPR001810">
    <property type="entry name" value="F-box_dom"/>
</dbReference>
<name>A0ABP0UVA5_9BRYO</name>
<evidence type="ECO:0000313" key="2">
    <source>
        <dbReference type="EMBL" id="CAK9231257.1"/>
    </source>
</evidence>
<dbReference type="Gene3D" id="1.20.1280.50">
    <property type="match status" value="1"/>
</dbReference>
<evidence type="ECO:0000313" key="3">
    <source>
        <dbReference type="Proteomes" id="UP001497512"/>
    </source>
</evidence>
<dbReference type="InterPro" id="IPR036047">
    <property type="entry name" value="F-box-like_dom_sf"/>
</dbReference>
<dbReference type="PROSITE" id="PS50181">
    <property type="entry name" value="FBOX"/>
    <property type="match status" value="1"/>
</dbReference>
<dbReference type="Pfam" id="PF12937">
    <property type="entry name" value="F-box-like"/>
    <property type="match status" value="1"/>
</dbReference>
<keyword evidence="3" id="KW-1185">Reference proteome</keyword>
<dbReference type="PANTHER" id="PTHR31672:SF2">
    <property type="entry name" value="F-BOX DOMAIN-CONTAINING PROTEIN"/>
    <property type="match status" value="1"/>
</dbReference>
<organism evidence="2 3">
    <name type="scientific">Sphagnum troendelagicum</name>
    <dbReference type="NCBI Taxonomy" id="128251"/>
    <lineage>
        <taxon>Eukaryota</taxon>
        <taxon>Viridiplantae</taxon>
        <taxon>Streptophyta</taxon>
        <taxon>Embryophyta</taxon>
        <taxon>Bryophyta</taxon>
        <taxon>Sphagnophytina</taxon>
        <taxon>Sphagnopsida</taxon>
        <taxon>Sphagnales</taxon>
        <taxon>Sphagnaceae</taxon>
        <taxon>Sphagnum</taxon>
    </lineage>
</organism>
<dbReference type="SUPFAM" id="SSF50965">
    <property type="entry name" value="Galactose oxidase, central domain"/>
    <property type="match status" value="1"/>
</dbReference>
<gene>
    <name evidence="2" type="ORF">CSSPTR1EN2_LOCUS20436</name>
</gene>